<proteinExistence type="predicted"/>
<sequence length="194" mass="22719">MKNSKYFSADLVKNRNSTASLSEVDKLVSEGFGQRTFYLDDLLWVSRIQEDSVDGFFRLDLLQRRFVHEIQFFHVLRKKILSDLEQIARPFDSLVSEDLRNPIWRPESLLVFAPPFPLHFPRREAFHLDELLCIVRFFDHDISSGYILSLLEHPRTFMHDVLKEVISFQCGQESSQLDPISQLRDLPCLGYEVG</sequence>
<comment type="caution">
    <text evidence="1">The sequence shown here is derived from an EMBL/GenBank/DDBJ whole genome shotgun (WGS) entry which is preliminary data.</text>
</comment>
<evidence type="ECO:0000313" key="2">
    <source>
        <dbReference type="Proteomes" id="UP001279734"/>
    </source>
</evidence>
<dbReference type="AlphaFoldDB" id="A0AAD3SDZ3"/>
<reference evidence="1" key="1">
    <citation type="submission" date="2023-05" db="EMBL/GenBank/DDBJ databases">
        <title>Nepenthes gracilis genome sequencing.</title>
        <authorList>
            <person name="Fukushima K."/>
        </authorList>
    </citation>
    <scope>NUCLEOTIDE SEQUENCE</scope>
    <source>
        <strain evidence="1">SING2019-196</strain>
    </source>
</reference>
<organism evidence="1 2">
    <name type="scientific">Nepenthes gracilis</name>
    <name type="common">Slender pitcher plant</name>
    <dbReference type="NCBI Taxonomy" id="150966"/>
    <lineage>
        <taxon>Eukaryota</taxon>
        <taxon>Viridiplantae</taxon>
        <taxon>Streptophyta</taxon>
        <taxon>Embryophyta</taxon>
        <taxon>Tracheophyta</taxon>
        <taxon>Spermatophyta</taxon>
        <taxon>Magnoliopsida</taxon>
        <taxon>eudicotyledons</taxon>
        <taxon>Gunneridae</taxon>
        <taxon>Pentapetalae</taxon>
        <taxon>Caryophyllales</taxon>
        <taxon>Nepenthaceae</taxon>
        <taxon>Nepenthes</taxon>
    </lineage>
</organism>
<protein>
    <submittedName>
        <fullName evidence="1">Uncharacterized protein</fullName>
    </submittedName>
</protein>
<keyword evidence="2" id="KW-1185">Reference proteome</keyword>
<gene>
    <name evidence="1" type="ORF">Nepgr_010722</name>
</gene>
<name>A0AAD3SDZ3_NEPGR</name>
<dbReference type="EMBL" id="BSYO01000008">
    <property type="protein sequence ID" value="GMH08882.1"/>
    <property type="molecule type" value="Genomic_DNA"/>
</dbReference>
<accession>A0AAD3SDZ3</accession>
<evidence type="ECO:0000313" key="1">
    <source>
        <dbReference type="EMBL" id="GMH08882.1"/>
    </source>
</evidence>
<dbReference type="Proteomes" id="UP001279734">
    <property type="component" value="Unassembled WGS sequence"/>
</dbReference>